<gene>
    <name evidence="1" type="ORF">KPL71_014837</name>
</gene>
<name>A0ACB8KEI3_CITSI</name>
<reference evidence="2" key="1">
    <citation type="journal article" date="2023" name="Hortic. Res.">
        <title>A chromosome-level phased genome enabling allele-level studies in sweet orange: a case study on citrus Huanglongbing tolerance.</title>
        <authorList>
            <person name="Wu B."/>
            <person name="Yu Q."/>
            <person name="Deng Z."/>
            <person name="Duan Y."/>
            <person name="Luo F."/>
            <person name="Gmitter F. Jr."/>
        </authorList>
    </citation>
    <scope>NUCLEOTIDE SEQUENCE [LARGE SCALE GENOMIC DNA]</scope>
    <source>
        <strain evidence="2">cv. Valencia</strain>
    </source>
</reference>
<protein>
    <submittedName>
        <fullName evidence="1">Pectinesterase/pectinesterase inhibitor 46</fullName>
    </submittedName>
</protein>
<proteinExistence type="predicted"/>
<accession>A0ACB8KEI3</accession>
<evidence type="ECO:0000313" key="1">
    <source>
        <dbReference type="EMBL" id="KAH9752768.1"/>
    </source>
</evidence>
<evidence type="ECO:0000313" key="2">
    <source>
        <dbReference type="Proteomes" id="UP000829398"/>
    </source>
</evidence>
<dbReference type="EMBL" id="CM039174">
    <property type="protein sequence ID" value="KAH9752768.1"/>
    <property type="molecule type" value="Genomic_DNA"/>
</dbReference>
<comment type="caution">
    <text evidence="1">The sequence shown here is derived from an EMBL/GenBank/DDBJ whole genome shotgun (WGS) entry which is preliminary data.</text>
</comment>
<sequence>MPNMSSFRSYGKVDEADLHARLEARRRTRRRIAIVSLSSIVLVAVIVAAVVGITRNTDSDRVEAENNGRGRVISTAIKAVCDVTMYKDTCYDSLSKGASNSSQIQPEELFKLAIKVASNELSKASDKFFSDHNGTSDDNNNNNNIMFLDALGNCRELLSMAWDSLDSSLSSGKSVSDAVNDLKTMLSSAGTYQETCIDGLEEAKPGFRARVLEYLRNSTEMTSNALAILTGISKVESSLKLRRLLGEPPHEWLRPEDRKLLQSPAENWKKNANAVVGKDRFAKYKTINDALRAVPDKSKKKFIIYVKKGVYVENVRIEKPKWNVVMIGDGMNETIVSGHRNFIDGTPTFSTATFAVFGQGFVARDMGFRNTAGPSKHQAVALMSTADHSVFHRCQFDAYQDTLYAHSNRQFYSECNIYGTVDFIFGNSAAVLQNCKILPRRPMPGQKNTITAQGKKDPNENTGIAIQNCTILPFGDLSGVETYLGRPWKNYSTTIIMQSMMGSFIHPSGWLPWVGNSAPNTIFYSEFENYGAGSSMKKRVKWKGLRGISYKEAGKFTVRAFLQGDRWISDAGVAYKPGL</sequence>
<organism evidence="1 2">
    <name type="scientific">Citrus sinensis</name>
    <name type="common">Sweet orange</name>
    <name type="synonym">Citrus aurantium var. sinensis</name>
    <dbReference type="NCBI Taxonomy" id="2711"/>
    <lineage>
        <taxon>Eukaryota</taxon>
        <taxon>Viridiplantae</taxon>
        <taxon>Streptophyta</taxon>
        <taxon>Embryophyta</taxon>
        <taxon>Tracheophyta</taxon>
        <taxon>Spermatophyta</taxon>
        <taxon>Magnoliopsida</taxon>
        <taxon>eudicotyledons</taxon>
        <taxon>Gunneridae</taxon>
        <taxon>Pentapetalae</taxon>
        <taxon>rosids</taxon>
        <taxon>malvids</taxon>
        <taxon>Sapindales</taxon>
        <taxon>Rutaceae</taxon>
        <taxon>Aurantioideae</taxon>
        <taxon>Citrus</taxon>
    </lineage>
</organism>
<keyword evidence="2" id="KW-1185">Reference proteome</keyword>
<dbReference type="Proteomes" id="UP000829398">
    <property type="component" value="Chromosome 5"/>
</dbReference>